<dbReference type="Pfam" id="PF02518">
    <property type="entry name" value="HATPase_c"/>
    <property type="match status" value="1"/>
</dbReference>
<evidence type="ECO:0000256" key="5">
    <source>
        <dbReference type="ARBA" id="ARBA00022553"/>
    </source>
</evidence>
<evidence type="ECO:0000256" key="8">
    <source>
        <dbReference type="ARBA" id="ARBA00022741"/>
    </source>
</evidence>
<evidence type="ECO:0000256" key="4">
    <source>
        <dbReference type="ARBA" id="ARBA00022475"/>
    </source>
</evidence>
<dbReference type="InterPro" id="IPR013767">
    <property type="entry name" value="PAS_fold"/>
</dbReference>
<feature type="transmembrane region" description="Helical" evidence="14">
    <location>
        <begin position="352"/>
        <end position="371"/>
    </location>
</feature>
<feature type="domain" description="Response regulatory" evidence="18">
    <location>
        <begin position="822"/>
        <end position="931"/>
    </location>
</feature>
<keyword evidence="20" id="KW-1185">Reference proteome</keyword>
<keyword evidence="9" id="KW-0418">Kinase</keyword>
<keyword evidence="12" id="KW-0902">Two-component regulatory system</keyword>
<accession>A0A8D5FMD0</accession>
<dbReference type="InterPro" id="IPR001610">
    <property type="entry name" value="PAC"/>
</dbReference>
<organism evidence="19 20">
    <name type="scientific">Desulfomarina profundi</name>
    <dbReference type="NCBI Taxonomy" id="2772557"/>
    <lineage>
        <taxon>Bacteria</taxon>
        <taxon>Pseudomonadati</taxon>
        <taxon>Thermodesulfobacteriota</taxon>
        <taxon>Desulfobulbia</taxon>
        <taxon>Desulfobulbales</taxon>
        <taxon>Desulfobulbaceae</taxon>
        <taxon>Desulfomarina</taxon>
    </lineage>
</organism>
<feature type="domain" description="Histidine kinase/HSP90-like ATPase" evidence="16">
    <location>
        <begin position="681"/>
        <end position="804"/>
    </location>
</feature>
<evidence type="ECO:0000313" key="20">
    <source>
        <dbReference type="Proteomes" id="UP000826725"/>
    </source>
</evidence>
<dbReference type="Pfam" id="PF00989">
    <property type="entry name" value="PAS"/>
    <property type="match status" value="1"/>
</dbReference>
<dbReference type="GO" id="GO:0006355">
    <property type="term" value="P:regulation of DNA-templated transcription"/>
    <property type="evidence" value="ECO:0007669"/>
    <property type="project" value="InterPro"/>
</dbReference>
<dbReference type="CDD" id="cd06225">
    <property type="entry name" value="HAMP"/>
    <property type="match status" value="1"/>
</dbReference>
<dbReference type="GO" id="GO:0005886">
    <property type="term" value="C:plasma membrane"/>
    <property type="evidence" value="ECO:0007669"/>
    <property type="project" value="UniProtKB-SubCell"/>
</dbReference>
<dbReference type="SMART" id="SM00388">
    <property type="entry name" value="HisKA"/>
    <property type="match status" value="1"/>
</dbReference>
<dbReference type="CDD" id="cd12913">
    <property type="entry name" value="PDC1_MCP_like"/>
    <property type="match status" value="1"/>
</dbReference>
<dbReference type="InterPro" id="IPR033479">
    <property type="entry name" value="dCache_1"/>
</dbReference>
<dbReference type="Pfam" id="PF00512">
    <property type="entry name" value="HisKA"/>
    <property type="match status" value="1"/>
</dbReference>
<evidence type="ECO:0000256" key="9">
    <source>
        <dbReference type="ARBA" id="ARBA00022777"/>
    </source>
</evidence>
<evidence type="ECO:0000256" key="2">
    <source>
        <dbReference type="ARBA" id="ARBA00004651"/>
    </source>
</evidence>
<comment type="subcellular location">
    <subcellularLocation>
        <location evidence="2">Cell membrane</location>
        <topology evidence="2">Multi-pass membrane protein</topology>
    </subcellularLocation>
</comment>
<comment type="catalytic activity">
    <reaction evidence="1">
        <text>ATP + protein L-histidine = ADP + protein N-phospho-L-histidine.</text>
        <dbReference type="EC" id="2.7.13.3"/>
    </reaction>
</comment>
<feature type="transmembrane region" description="Helical" evidence="14">
    <location>
        <begin position="12"/>
        <end position="37"/>
    </location>
</feature>
<dbReference type="AlphaFoldDB" id="A0A8D5FMD0"/>
<feature type="domain" description="PAS" evidence="15">
    <location>
        <begin position="446"/>
        <end position="511"/>
    </location>
</feature>
<feature type="domain" description="Signal transduction histidine kinase dimerisation/phosphoacceptor" evidence="17">
    <location>
        <begin position="574"/>
        <end position="640"/>
    </location>
</feature>
<sequence length="937" mass="104301">MLNSVKNIFARAVPLTIAIIIPFTFLTVLIVGLVGYLSFINSKNAVNDVAHALRNEIATRIENHLETFLNAPRKINTLNSNVLKNGLLNVNDPAGIEYYFRGQLLVYDSVSSIYFGNTYGGLVNCGREGITDSQYVILTDDFRKGTLKKYAIDADGNRTSLIVAIPEFDARTRDWYKGAVREGTNTWSKPYILFTGQDMAIAASRPVYNKEHQLLGVVSVDIFLSQISNFLQNLAIGHHGQAFIIDRSGKLIAASSGEKPLTVPAVGQKPRRLNGTESLNPTIKYANESLRKRFTDYNLITSTENFDFEIKGERQLVQITPLTNANGLTWLIGVVIPEADFMAQITRNNRTTIFLSLCAIIFSTLFIFFIAQRIALPILQLSNGALNIARGEWGNAIQDKNQFVEISTLTNSFNTMSSQLQDMLSKLNHEITGRKLVETELRDSKEKLIAILQAIPDPLVVYDSSGFPLYLNPSFTEVFGWTLEELEKTRIPFVPEEEKNITESKIKEIFKTGQPLQMETARLTRQGETIPVHLSAAIVRNFSEKHTGLVVILTDISERKQMEEELRHAHKMESIGTLTGGIAHDFNNILSIILGNCELALESVSHNNPARRHFEEINHASQRASGIVKQLLSFSRKTNQHHIPIKIGPVVCETLKLLRATIPTTIELRKKICENEKTVLADPVQINQIIMNLCINSSHEIDHERGVIEISVDTVTCADKGNESNHSLPGNYVRLTVSDNGQGIDPKIIDRVFDPYFTTKEIGKGSGMGLAVVHGIVKNHGGTVSVRNRSDNGVIFTILFPATNQPHEITAINNKTPRTGNEKILVVDDEELIVSMTTQMLRRLGYSVHGTTSPQEALQLLQIESNHFDLVISDMTMPEMTGISFAEKLQTINPDIPVIICTGHNQHRNTTNAVTAFLSKPIPMHDLAKTLRSVLDS</sequence>
<evidence type="ECO:0000256" key="6">
    <source>
        <dbReference type="ARBA" id="ARBA00022679"/>
    </source>
</evidence>
<dbReference type="RefSeq" id="WP_228856453.1">
    <property type="nucleotide sequence ID" value="NZ_AP024086.1"/>
</dbReference>
<evidence type="ECO:0000256" key="11">
    <source>
        <dbReference type="ARBA" id="ARBA00022989"/>
    </source>
</evidence>
<keyword evidence="13 14" id="KW-0472">Membrane</keyword>
<dbReference type="Pfam" id="PF02743">
    <property type="entry name" value="dCache_1"/>
    <property type="match status" value="1"/>
</dbReference>
<dbReference type="Proteomes" id="UP000826725">
    <property type="component" value="Chromosome"/>
</dbReference>
<evidence type="ECO:0000256" key="7">
    <source>
        <dbReference type="ARBA" id="ARBA00022692"/>
    </source>
</evidence>
<dbReference type="PANTHER" id="PTHR43065">
    <property type="entry name" value="SENSOR HISTIDINE KINASE"/>
    <property type="match status" value="1"/>
</dbReference>
<evidence type="ECO:0000256" key="1">
    <source>
        <dbReference type="ARBA" id="ARBA00000085"/>
    </source>
</evidence>
<gene>
    <name evidence="19" type="ORF">DGMP_10080</name>
</gene>
<dbReference type="EC" id="2.7.13.3" evidence="3"/>
<dbReference type="CDD" id="cd00156">
    <property type="entry name" value="REC"/>
    <property type="match status" value="1"/>
</dbReference>
<dbReference type="SMART" id="SM00448">
    <property type="entry name" value="REC"/>
    <property type="match status" value="1"/>
</dbReference>
<dbReference type="EMBL" id="AP024086">
    <property type="protein sequence ID" value="BCL60315.1"/>
    <property type="molecule type" value="Genomic_DNA"/>
</dbReference>
<evidence type="ECO:0000259" key="15">
    <source>
        <dbReference type="SMART" id="SM00091"/>
    </source>
</evidence>
<name>A0A8D5FMD0_9BACT</name>
<proteinExistence type="predicted"/>
<dbReference type="NCBIfam" id="TIGR00229">
    <property type="entry name" value="sensory_box"/>
    <property type="match status" value="1"/>
</dbReference>
<dbReference type="GO" id="GO:0000155">
    <property type="term" value="F:phosphorelay sensor kinase activity"/>
    <property type="evidence" value="ECO:0007669"/>
    <property type="project" value="InterPro"/>
</dbReference>
<dbReference type="KEGG" id="dbk:DGMP_10080"/>
<evidence type="ECO:0000259" key="18">
    <source>
        <dbReference type="SMART" id="SM00448"/>
    </source>
</evidence>
<reference evidence="19" key="1">
    <citation type="submission" date="2020-09" db="EMBL/GenBank/DDBJ databases">
        <title>Desulfogranum mesoprofundum gen. nov., sp. nov., a novel mesophilic, sulfate-reducing chemolithoautotroph isolated from a deep-sea hydrothermal vent chimney in the Suiyo Seamount.</title>
        <authorList>
            <person name="Hashimoto Y."/>
            <person name="Nakagawa S."/>
        </authorList>
    </citation>
    <scope>NUCLEOTIDE SEQUENCE</scope>
    <source>
        <strain evidence="19">KT2</strain>
    </source>
</reference>
<evidence type="ECO:0000256" key="3">
    <source>
        <dbReference type="ARBA" id="ARBA00012438"/>
    </source>
</evidence>
<keyword evidence="11 14" id="KW-1133">Transmembrane helix</keyword>
<protein>
    <recommendedName>
        <fullName evidence="3">histidine kinase</fullName>
        <ecNumber evidence="3">2.7.13.3</ecNumber>
    </recommendedName>
</protein>
<evidence type="ECO:0000256" key="10">
    <source>
        <dbReference type="ARBA" id="ARBA00022840"/>
    </source>
</evidence>
<keyword evidence="10" id="KW-0067">ATP-binding</keyword>
<dbReference type="InterPro" id="IPR003594">
    <property type="entry name" value="HATPase_dom"/>
</dbReference>
<dbReference type="Pfam" id="PF00072">
    <property type="entry name" value="Response_reg"/>
    <property type="match status" value="1"/>
</dbReference>
<dbReference type="SMART" id="SM00387">
    <property type="entry name" value="HATPase_c"/>
    <property type="match status" value="1"/>
</dbReference>
<keyword evidence="8" id="KW-0547">Nucleotide-binding</keyword>
<keyword evidence="4" id="KW-1003">Cell membrane</keyword>
<evidence type="ECO:0000256" key="12">
    <source>
        <dbReference type="ARBA" id="ARBA00023012"/>
    </source>
</evidence>
<dbReference type="InterPro" id="IPR000014">
    <property type="entry name" value="PAS"/>
</dbReference>
<dbReference type="SMART" id="SM00091">
    <property type="entry name" value="PAS"/>
    <property type="match status" value="1"/>
</dbReference>
<dbReference type="GO" id="GO:0005524">
    <property type="term" value="F:ATP binding"/>
    <property type="evidence" value="ECO:0007669"/>
    <property type="project" value="UniProtKB-KW"/>
</dbReference>
<evidence type="ECO:0000256" key="14">
    <source>
        <dbReference type="SAM" id="Phobius"/>
    </source>
</evidence>
<dbReference type="InterPro" id="IPR003661">
    <property type="entry name" value="HisK_dim/P_dom"/>
</dbReference>
<dbReference type="CDD" id="cd00082">
    <property type="entry name" value="HisKA"/>
    <property type="match status" value="1"/>
</dbReference>
<evidence type="ECO:0000259" key="16">
    <source>
        <dbReference type="SMART" id="SM00387"/>
    </source>
</evidence>
<dbReference type="CDD" id="cd00130">
    <property type="entry name" value="PAS"/>
    <property type="match status" value="1"/>
</dbReference>
<evidence type="ECO:0000259" key="17">
    <source>
        <dbReference type="SMART" id="SM00388"/>
    </source>
</evidence>
<keyword evidence="7 14" id="KW-0812">Transmembrane</keyword>
<evidence type="ECO:0000256" key="13">
    <source>
        <dbReference type="ARBA" id="ARBA00023136"/>
    </source>
</evidence>
<dbReference type="PANTHER" id="PTHR43065:SF42">
    <property type="entry name" value="TWO-COMPONENT SENSOR PPRA"/>
    <property type="match status" value="1"/>
</dbReference>
<keyword evidence="6" id="KW-0808">Transferase</keyword>
<dbReference type="InterPro" id="IPR001789">
    <property type="entry name" value="Sig_transdc_resp-reg_receiver"/>
</dbReference>
<keyword evidence="5" id="KW-0597">Phosphoprotein</keyword>
<dbReference type="SMART" id="SM00086">
    <property type="entry name" value="PAC"/>
    <property type="match status" value="1"/>
</dbReference>
<evidence type="ECO:0000313" key="19">
    <source>
        <dbReference type="EMBL" id="BCL60315.1"/>
    </source>
</evidence>